<name>A0A975YLC4_9VIBR</name>
<keyword evidence="2" id="KW-1185">Reference proteome</keyword>
<reference evidence="1" key="1">
    <citation type="submission" date="2021-06" db="EMBL/GenBank/DDBJ databases">
        <title>Vibrio nov. sp., novel gut bacterium isolated from Yellow Sea oyster.</title>
        <authorList>
            <person name="Muhammad N."/>
            <person name="Nguyen T.H."/>
            <person name="Lee Y.-J."/>
            <person name="Ko J."/>
            <person name="Kim S.-G."/>
        </authorList>
    </citation>
    <scope>NUCLEOTIDE SEQUENCE</scope>
    <source>
        <strain evidence="1">OG9-811</strain>
    </source>
</reference>
<dbReference type="EMBL" id="CP076642">
    <property type="protein sequence ID" value="QXO15497.1"/>
    <property type="molecule type" value="Genomic_DNA"/>
</dbReference>
<organism evidence="1 2">
    <name type="scientific">Vibrio ostreae</name>
    <dbReference type="NCBI Taxonomy" id="2841925"/>
    <lineage>
        <taxon>Bacteria</taxon>
        <taxon>Pseudomonadati</taxon>
        <taxon>Pseudomonadota</taxon>
        <taxon>Gammaproteobacteria</taxon>
        <taxon>Vibrionales</taxon>
        <taxon>Vibrionaceae</taxon>
        <taxon>Vibrio</taxon>
    </lineage>
</organism>
<evidence type="ECO:0000313" key="2">
    <source>
        <dbReference type="Proteomes" id="UP000694232"/>
    </source>
</evidence>
<dbReference type="AlphaFoldDB" id="A0A975YLC4"/>
<sequence>MNYAIQSETCLFPYLEATSRKRAVKHSLIHVERGLVLVKLGKQEYAIEADQALWIPIDCLSALTFFPNTQIQRIDFSVRLPDTFPHQAGLVKHSELSRAVLNRLRQLASDQQVSREDEVYLHLLQVIKSEVKNFEPKLPHSTFNQSLAAWSPQAHHGLSKEQHLVLLVREAMKRRQSGGKEAQIVAELFADNNSQYQQMCQIVLGKTL</sequence>
<dbReference type="KEGG" id="vos:KNV97_03495"/>
<proteinExistence type="predicted"/>
<evidence type="ECO:0000313" key="1">
    <source>
        <dbReference type="EMBL" id="QXO15497.1"/>
    </source>
</evidence>
<dbReference type="Proteomes" id="UP000694232">
    <property type="component" value="Chromosome 2"/>
</dbReference>
<dbReference type="RefSeq" id="WP_136483814.1">
    <property type="nucleotide sequence ID" value="NZ_CP076642.1"/>
</dbReference>
<accession>A0A975YLC4</accession>
<protein>
    <submittedName>
        <fullName evidence="1">AraC family transcriptional regulator</fullName>
    </submittedName>
</protein>
<gene>
    <name evidence="1" type="ORF">KNV97_03495</name>
</gene>